<organism evidence="2 3">
    <name type="scientific">Caerostris extrusa</name>
    <name type="common">Bark spider</name>
    <name type="synonym">Caerostris bankana</name>
    <dbReference type="NCBI Taxonomy" id="172846"/>
    <lineage>
        <taxon>Eukaryota</taxon>
        <taxon>Metazoa</taxon>
        <taxon>Ecdysozoa</taxon>
        <taxon>Arthropoda</taxon>
        <taxon>Chelicerata</taxon>
        <taxon>Arachnida</taxon>
        <taxon>Araneae</taxon>
        <taxon>Araneomorphae</taxon>
        <taxon>Entelegynae</taxon>
        <taxon>Araneoidea</taxon>
        <taxon>Araneidae</taxon>
        <taxon>Caerostris</taxon>
    </lineage>
</organism>
<dbReference type="EMBL" id="BPLR01000540">
    <property type="protein sequence ID" value="GIY95545.1"/>
    <property type="molecule type" value="Genomic_DNA"/>
</dbReference>
<keyword evidence="3" id="KW-1185">Reference proteome</keyword>
<keyword evidence="1" id="KW-0472">Membrane</keyword>
<dbReference type="Proteomes" id="UP001054945">
    <property type="component" value="Unassembled WGS sequence"/>
</dbReference>
<gene>
    <name evidence="2" type="ORF">CEXT_204911</name>
</gene>
<dbReference type="AlphaFoldDB" id="A0AAV4XKC6"/>
<protein>
    <submittedName>
        <fullName evidence="2">Uncharacterized protein</fullName>
    </submittedName>
</protein>
<keyword evidence="1" id="KW-0812">Transmembrane</keyword>
<evidence type="ECO:0000313" key="2">
    <source>
        <dbReference type="EMBL" id="GIY95545.1"/>
    </source>
</evidence>
<reference evidence="2 3" key="1">
    <citation type="submission" date="2021-06" db="EMBL/GenBank/DDBJ databases">
        <title>Caerostris extrusa draft genome.</title>
        <authorList>
            <person name="Kono N."/>
            <person name="Arakawa K."/>
        </authorList>
    </citation>
    <scope>NUCLEOTIDE SEQUENCE [LARGE SCALE GENOMIC DNA]</scope>
</reference>
<accession>A0AAV4XKC6</accession>
<comment type="caution">
    <text evidence="2">The sequence shown here is derived from an EMBL/GenBank/DDBJ whole genome shotgun (WGS) entry which is preliminary data.</text>
</comment>
<sequence length="153" mass="17586">MLPKAIRGRSEFFIRERGQSITSSNPEGRSLVTWRRRHKNFISRSFPNLIKRAPVPTQGTNPPPVTCQRCRKARDLGSGRSFAPGASLEIIWERASDTYFSAVFGDFFLISLGLVFYPDIRLGRKRRKGFVLREREWEGGQEITIKGDERGRE</sequence>
<proteinExistence type="predicted"/>
<evidence type="ECO:0000256" key="1">
    <source>
        <dbReference type="SAM" id="Phobius"/>
    </source>
</evidence>
<name>A0AAV4XKC6_CAEEX</name>
<feature type="transmembrane region" description="Helical" evidence="1">
    <location>
        <begin position="98"/>
        <end position="117"/>
    </location>
</feature>
<evidence type="ECO:0000313" key="3">
    <source>
        <dbReference type="Proteomes" id="UP001054945"/>
    </source>
</evidence>
<keyword evidence="1" id="KW-1133">Transmembrane helix</keyword>